<dbReference type="PANTHER" id="PTHR32305">
    <property type="match status" value="1"/>
</dbReference>
<name>A0ABS4QL95_9NOCA</name>
<dbReference type="InterPro" id="IPR022045">
    <property type="entry name" value="TcdB_toxin_mid/N"/>
</dbReference>
<feature type="domain" description="Insecticide toxin TcdB middle/N-terminal" evidence="7">
    <location>
        <begin position="706"/>
        <end position="833"/>
    </location>
</feature>
<dbReference type="SUPFAM" id="SSF69318">
    <property type="entry name" value="Integrin alpha N-terminal domain"/>
    <property type="match status" value="1"/>
</dbReference>
<keyword evidence="2" id="KW-0964">Secreted</keyword>
<reference evidence="8 9" key="1">
    <citation type="submission" date="2021-03" db="EMBL/GenBank/DDBJ databases">
        <title>Sequencing the genomes of 1000 actinobacteria strains.</title>
        <authorList>
            <person name="Klenk H.-P."/>
        </authorList>
    </citation>
    <scope>NUCLEOTIDE SEQUENCE [LARGE SCALE GENOMIC DNA]</scope>
    <source>
        <strain evidence="8 9">DSM 45516</strain>
    </source>
</reference>
<keyword evidence="4" id="KW-0843">Virulence</keyword>
<evidence type="ECO:0000256" key="2">
    <source>
        <dbReference type="ARBA" id="ARBA00022525"/>
    </source>
</evidence>
<feature type="region of interest" description="Disordered" evidence="5">
    <location>
        <begin position="921"/>
        <end position="940"/>
    </location>
</feature>
<dbReference type="Pfam" id="PF13517">
    <property type="entry name" value="FG-GAP_3"/>
    <property type="match status" value="1"/>
</dbReference>
<dbReference type="Gene3D" id="2.180.10.10">
    <property type="entry name" value="RHS repeat-associated core"/>
    <property type="match status" value="1"/>
</dbReference>
<keyword evidence="9" id="KW-1185">Reference proteome</keyword>
<comment type="subcellular location">
    <subcellularLocation>
        <location evidence="1">Secreted</location>
    </subcellularLocation>
</comment>
<feature type="compositionally biased region" description="Basic and acidic residues" evidence="5">
    <location>
        <begin position="1"/>
        <end position="12"/>
    </location>
</feature>
<evidence type="ECO:0000259" key="7">
    <source>
        <dbReference type="Pfam" id="PF12256"/>
    </source>
</evidence>
<gene>
    <name evidence="8" type="ORF">BJ987_005380</name>
</gene>
<evidence type="ECO:0000313" key="8">
    <source>
        <dbReference type="EMBL" id="MBP2192479.1"/>
    </source>
</evidence>
<feature type="region of interest" description="Disordered" evidence="5">
    <location>
        <begin position="2502"/>
        <end position="2546"/>
    </location>
</feature>
<evidence type="ECO:0000313" key="9">
    <source>
        <dbReference type="Proteomes" id="UP001519325"/>
    </source>
</evidence>
<feature type="region of interest" description="Disordered" evidence="5">
    <location>
        <begin position="2323"/>
        <end position="2354"/>
    </location>
</feature>
<dbReference type="Pfam" id="PF12256">
    <property type="entry name" value="TcdB_toxin_midN"/>
    <property type="match status" value="1"/>
</dbReference>
<evidence type="ECO:0000256" key="1">
    <source>
        <dbReference type="ARBA" id="ARBA00004613"/>
    </source>
</evidence>
<evidence type="ECO:0000259" key="6">
    <source>
        <dbReference type="Pfam" id="PF12255"/>
    </source>
</evidence>
<sequence>MWTENTDKKAEKPSTAADFGVRPPAIVLPKGGGAIRGIGEKFTANPATGTGSLSVPIATSTGRGDFGPKLALSYDSGAGNGPFGFGWSMSLPAITRKTDKGLPKYHDAAESDDFVLSGAEDLVPVYRPGPDGTAVRDEVEIDGYLVRRYRPRVEGLFARIERWSRIGVPADVHWRSISIDNMLTLYGHDDRSRIADPLDPRRIFTWLTCETRDVIGNAVVYDYRAENGHGVDLGRAHERNRGAADDRRRTANRYPARIRYGNRTPLLDADGQRPRTVDSAQMADTDWMFEVAFDYGEYHPDRPKPSDAGSSAGWSVRPDPFSSYRSGFEVRTLRRCRRVLMFHHFPDAAEVGRDCLVRATEFTYSADSDPAVPVYTFLREVTEIGYRRTADGYHRRSMPPVAFEYGVPVVQDTVREVDAASLENLPAGVDGRAYRWTDLHGEGLPGVLTEQAGTWFYKRNLSPLADDSSTARFGPREVVALAPNVPPGAHFLDLDGDGRPDVVVTTGADTGVYPHDDAEGWLPFRPFAARPTHALDDPGLRFVDLDGDGFADLLVPEDDALGWHPALAGAGFGESHRVPWATDEEHGPRVIFTDGTETISLADLSGDGLPDLVRIRNGEVCYWPGLGYGRFGAKVTMDDAPWFDNADQFEDSRIRLVDIDGSGTTDLVYLHRDGIRLYFNQSGNGWSPPRKLDIYPSVDELATIVPADLLGNGTACLVWSSVAPAEAGRPMRYVDLMGGRKPHLLIGVSNNMGAETHIDYAPSTRFFLRDKRDGRPWLTRLPFPVQVVERVSVYDHVSRNRFVTEYAYHHGYFDPVEREFRGFGMVEQRDTEAFGAFGDADNAAIESHVPPVLTKSWFDTGAPGPADRFEREYFREPGLTLDEARALRPAATTLPPGLSPEEQREAHRALRGTLLRQEIYAEDAGPEDSAARRQRAHSPYSVTEHSFTVRMLQRRGDNRHGVFHTHGREVLTLHYERDPADPRVQHALTLEVDDFGLVLKNATIGYGRRALLRTVDAAGRVGQVPNPALAELSPDDRRKQTTALLTYVEHRVTNAVDSVDAHRGPQRGESKTFELTGYQGTGPDGRIQPSDLVELDPAAPQRLRHRFIDEVPYEAAATANPCRRVVEWQRTLYRRDDLTDLLPLGTVQPLALPGESYRLAFTPGLLAQVYRRPVAGQPPEVLLPDPAAVLGGRGGAGGGYQDSRTLVAAGLFPADDAEGHWWLPSGRVFFSVDTADTAAAEAAQARAHFFVPRRYRDPFDVDIVADLDADDLLTVRTVDALGNNATVLAADYRTLQPSTIRDPNGNRSEVVYDALGMVAGTAAMGKQAPAPVEGDTLDEFVSDPAESDLAAFFDAADPEDAARVLLHGASMRVVYDLDRFRRTRLAHPAEPQRWQPICAATLARETHVSDAQPPGGGRIQIGFGYSDGFGREIQRKVQAEPGPVTADGPIVRPRWVGSGWTVFDNKGNPVRKYEPFFSSTLGFEFGVRAGVSPVLFYDPIGRVVATLLPNQTYQKVVFDPWRQLSYDANDTCAPCGTQTGDPRTDPDIGGYVARYFASLDDPAAWRTWYAQRVDGSAGEQERVAAERAAEHADTPTAAHADVLGRTVLTEVGNRIVCAGHELDGTSETLSGRVDFDIEGNQLAIRDSARQDDPLGRVVVRNAYNMVGARIHVHSMEAGARWLLDDVDGTPIRAWDSRGHRVVTSYDELRRPLRTTVRGSVADGPGASDPRTLDRDVVVSAVEYGEPPIGADAESEARAQRLNLRTRVYRQFDGAGVLTNARLDAAGNPMEACDFKGNLRHTTRRLVRDYVNVPDWQVDPELDNESFEASTCYDALNRPIQSLAPRSSRAGTARTVLQPVFNEAGLLDRVSVWLAHPDEPTALLDPATEPPDPVGVTNIGYDAKGQRLFVDYVNGARTRYSYDPDTFRLTRLRTGRPVGDDLQDLRYTYDPTGNLTHVHDAAQQSTFFRNRRVEPSNDYIYDAVYRLLQATGREQLGGPADQYLVDDVTVPVDHPGDGNAMGGYLERYVYDAVGNILRMQHRGMNPAHPGWTRGYRYAERSALDRGSATAEFIVSNRLSSTTVERTGTPVAELEPYSYDSHGNTTHLRRVTGDSIEPDLHWDYGNRLTRVELGGGGAAYYVYDAAGQRLRKVWEKAPGRVEERIYLGGVEVFRRHAGPIGADTATLERTTLHVTDDKRRIALVESRTRDTAGTDPAPERTIRYQLANHLGSSALELDDQARIISYEEYAPYGTTTYQAVRRGTEAPKRYRYTGKERDEESGLYYHGARYYAPWLGRWTACDPAGLVDGPNLYAYVGANPVRKVDATGTQDGDPPLFDPGDIDNALSQGEASWEQRGKVSEIPGTMDIDEAKAVGEKGISQEEAYRRATSVEDRQFLESITNRRTKHVRTDMRPMQSRPPVSVTSNPNVLLDRNFGEISEMREIFDEALAKVTDPNKLTPTKLKAAINANMRDIIKNGTSDAAVKVRKAIGDLGFQNIEGKGWTLPAAPRPNGTPQVPATTPPAPAPKPAAPKPAAPKAPSGATGAAGASAQEAKTLVAAEAKALAATGPSEAGLLARVGGGAKVLGRVAVVVNVYFAYEGYKEGAKHSEGEAVLNFVGGLGGLPEYGTILRQGGEFGSMVSKPGKLWDAIKGGSSPQSIGMGMIFGSFR</sequence>
<feature type="compositionally biased region" description="Pro residues" evidence="5">
    <location>
        <begin position="2518"/>
        <end position="2535"/>
    </location>
</feature>
<comment type="caution">
    <text evidence="8">The sequence shown here is derived from an EMBL/GenBank/DDBJ whole genome shotgun (WGS) entry which is preliminary data.</text>
</comment>
<dbReference type="InterPro" id="IPR022385">
    <property type="entry name" value="Rhs_assc_core"/>
</dbReference>
<feature type="compositionally biased region" description="Basic and acidic residues" evidence="5">
    <location>
        <begin position="1060"/>
        <end position="1072"/>
    </location>
</feature>
<dbReference type="Proteomes" id="UP001519325">
    <property type="component" value="Unassembled WGS sequence"/>
</dbReference>
<proteinExistence type="predicted"/>
<dbReference type="EMBL" id="JAGGMR010000001">
    <property type="protein sequence ID" value="MBP2192479.1"/>
    <property type="molecule type" value="Genomic_DNA"/>
</dbReference>
<dbReference type="RefSeq" id="WP_209895334.1">
    <property type="nucleotide sequence ID" value="NZ_JAGGMR010000001.1"/>
</dbReference>
<feature type="domain" description="Insecticide toxin TcdB middle/C-terminal" evidence="6">
    <location>
        <begin position="906"/>
        <end position="1058"/>
    </location>
</feature>
<dbReference type="InterPro" id="IPR003284">
    <property type="entry name" value="Sal_SpvB"/>
</dbReference>
<dbReference type="InterPro" id="IPR022044">
    <property type="entry name" value="TcdB_toxin_mid/C"/>
</dbReference>
<feature type="region of interest" description="Disordered" evidence="5">
    <location>
        <begin position="1060"/>
        <end position="1091"/>
    </location>
</feature>
<keyword evidence="3" id="KW-0732">Signal</keyword>
<feature type="region of interest" description="Disordered" evidence="5">
    <location>
        <begin position="1"/>
        <end position="23"/>
    </location>
</feature>
<dbReference type="InterPro" id="IPR013517">
    <property type="entry name" value="FG-GAP"/>
</dbReference>
<feature type="compositionally biased region" description="Low complexity" evidence="5">
    <location>
        <begin position="2536"/>
        <end position="2546"/>
    </location>
</feature>
<feature type="region of interest" description="Disordered" evidence="5">
    <location>
        <begin position="2399"/>
        <end position="2424"/>
    </location>
</feature>
<evidence type="ECO:0000256" key="5">
    <source>
        <dbReference type="SAM" id="MobiDB-lite"/>
    </source>
</evidence>
<accession>A0ABS4QL95</accession>
<dbReference type="Pfam" id="PF03534">
    <property type="entry name" value="SpvB"/>
    <property type="match status" value="1"/>
</dbReference>
<dbReference type="InterPro" id="IPR028994">
    <property type="entry name" value="Integrin_alpha_N"/>
</dbReference>
<dbReference type="PRINTS" id="PR01341">
    <property type="entry name" value="SALSPVBPROT"/>
</dbReference>
<dbReference type="Pfam" id="PF12255">
    <property type="entry name" value="TcdB_toxin_midC"/>
    <property type="match status" value="1"/>
</dbReference>
<dbReference type="InterPro" id="IPR050708">
    <property type="entry name" value="T6SS_VgrG/RHS"/>
</dbReference>
<organism evidence="8 9">
    <name type="scientific">Nocardia goodfellowii</name>
    <dbReference type="NCBI Taxonomy" id="882446"/>
    <lineage>
        <taxon>Bacteria</taxon>
        <taxon>Bacillati</taxon>
        <taxon>Actinomycetota</taxon>
        <taxon>Actinomycetes</taxon>
        <taxon>Mycobacteriales</taxon>
        <taxon>Nocardiaceae</taxon>
        <taxon>Nocardia</taxon>
    </lineage>
</organism>
<evidence type="ECO:0000256" key="3">
    <source>
        <dbReference type="ARBA" id="ARBA00022729"/>
    </source>
</evidence>
<dbReference type="NCBIfam" id="TIGR03696">
    <property type="entry name" value="Rhs_assc_core"/>
    <property type="match status" value="1"/>
</dbReference>
<dbReference type="PANTHER" id="PTHR32305:SF15">
    <property type="entry name" value="PROTEIN RHSA-RELATED"/>
    <property type="match status" value="1"/>
</dbReference>
<protein>
    <submittedName>
        <fullName evidence="8">RHS repeat-associated protein</fullName>
    </submittedName>
</protein>
<evidence type="ECO:0000256" key="4">
    <source>
        <dbReference type="ARBA" id="ARBA00023026"/>
    </source>
</evidence>